<dbReference type="OrthoDB" id="6120729at2"/>
<evidence type="ECO:0000256" key="1">
    <source>
        <dbReference type="ARBA" id="ARBA00006450"/>
    </source>
</evidence>
<evidence type="ECO:0000313" key="3">
    <source>
        <dbReference type="Proteomes" id="UP000267342"/>
    </source>
</evidence>
<dbReference type="AlphaFoldDB" id="A0A348HFW9"/>
<dbReference type="InterPro" id="IPR036685">
    <property type="entry name" value="YehU-like_sf"/>
</dbReference>
<name>A0A348HFW9_9GAMM</name>
<reference evidence="2 3" key="1">
    <citation type="submission" date="2018-09" db="EMBL/GenBank/DDBJ databases">
        <title>Zymobacter palmae IAM14233 (=T109) whole genome analysis.</title>
        <authorList>
            <person name="Yanase H."/>
        </authorList>
    </citation>
    <scope>NUCLEOTIDE SEQUENCE [LARGE SCALE GENOMIC DNA]</scope>
    <source>
        <strain evidence="2 3">IAM14233</strain>
    </source>
</reference>
<evidence type="ECO:0000313" key="2">
    <source>
        <dbReference type="EMBL" id="BBG30521.1"/>
    </source>
</evidence>
<dbReference type="Pfam" id="PF06794">
    <property type="entry name" value="UPF0270"/>
    <property type="match status" value="1"/>
</dbReference>
<dbReference type="EMBL" id="AP018933">
    <property type="protein sequence ID" value="BBG30521.1"/>
    <property type="molecule type" value="Genomic_DNA"/>
</dbReference>
<dbReference type="SUPFAM" id="SSF118001">
    <property type="entry name" value="YehU-like"/>
    <property type="match status" value="1"/>
</dbReference>
<proteinExistence type="inferred from homology"/>
<dbReference type="Proteomes" id="UP000267342">
    <property type="component" value="Chromosome"/>
</dbReference>
<dbReference type="KEGG" id="zpl:ZBT109_1771"/>
<dbReference type="InterPro" id="IPR010648">
    <property type="entry name" value="UPF0270"/>
</dbReference>
<comment type="similarity">
    <text evidence="1">Belongs to the UPF0270 family.</text>
</comment>
<dbReference type="RefSeq" id="WP_027706030.1">
    <property type="nucleotide sequence ID" value="NZ_AP018933.1"/>
</dbReference>
<organism evidence="2 3">
    <name type="scientific">Zymobacter palmae</name>
    <dbReference type="NCBI Taxonomy" id="33074"/>
    <lineage>
        <taxon>Bacteria</taxon>
        <taxon>Pseudomonadati</taxon>
        <taxon>Pseudomonadota</taxon>
        <taxon>Gammaproteobacteria</taxon>
        <taxon>Oceanospirillales</taxon>
        <taxon>Halomonadaceae</taxon>
        <taxon>Zymobacter group</taxon>
        <taxon>Zymobacter</taxon>
    </lineage>
</organism>
<dbReference type="Gene3D" id="1.10.10.610">
    <property type="entry name" value="YehU-like"/>
    <property type="match status" value="1"/>
</dbReference>
<keyword evidence="3" id="KW-1185">Reference proteome</keyword>
<dbReference type="STRING" id="1123510.GCA_000620025_00956"/>
<accession>A0A348HFW9</accession>
<sequence length="92" mass="10559">MDDRFIEVPVSMVPDDTLARLLSEFVSRQGADSTDTEDGEMGWVAQLKPQLQRGKLVIMHDLQTETTEVMTREQWRDFQRQLAAQEGDGNVY</sequence>
<protein>
    <submittedName>
        <fullName evidence="2">Uncharacterized protein conserved in bacteria</fullName>
    </submittedName>
</protein>
<gene>
    <name evidence="2" type="ORF">ZBT109_1771</name>
</gene>